<dbReference type="EMBL" id="CAAALY010029868">
    <property type="protein sequence ID" value="VEL16796.1"/>
    <property type="molecule type" value="Genomic_DNA"/>
</dbReference>
<evidence type="ECO:0000256" key="2">
    <source>
        <dbReference type="ARBA" id="ARBA00012418"/>
    </source>
</evidence>
<keyword evidence="4" id="KW-0808">Transferase</keyword>
<keyword evidence="10" id="KW-1185">Reference proteome</keyword>
<keyword evidence="6" id="KW-0804">Transcription</keyword>
<dbReference type="PROSITE" id="PS01166">
    <property type="entry name" value="RNA_POL_BETA"/>
    <property type="match status" value="1"/>
</dbReference>
<dbReference type="GO" id="GO:0003899">
    <property type="term" value="F:DNA-directed RNA polymerase activity"/>
    <property type="evidence" value="ECO:0007669"/>
    <property type="project" value="UniProtKB-EC"/>
</dbReference>
<dbReference type="OrthoDB" id="10248617at2759"/>
<evidence type="ECO:0000256" key="6">
    <source>
        <dbReference type="ARBA" id="ARBA00023163"/>
    </source>
</evidence>
<reference evidence="9" key="1">
    <citation type="submission" date="2018-11" db="EMBL/GenBank/DDBJ databases">
        <authorList>
            <consortium name="Pathogen Informatics"/>
        </authorList>
    </citation>
    <scope>NUCLEOTIDE SEQUENCE</scope>
</reference>
<name>A0A3S5FD58_9PLAT</name>
<dbReference type="GO" id="GO:0006351">
    <property type="term" value="P:DNA-templated transcription"/>
    <property type="evidence" value="ECO:0007669"/>
    <property type="project" value="InterPro"/>
</dbReference>
<evidence type="ECO:0000313" key="9">
    <source>
        <dbReference type="EMBL" id="VEL16796.1"/>
    </source>
</evidence>
<dbReference type="InterPro" id="IPR037033">
    <property type="entry name" value="DNA-dir_RNAP_su2_hyb_sf"/>
</dbReference>
<dbReference type="InterPro" id="IPR007120">
    <property type="entry name" value="DNA-dir_RNAP_su2_dom"/>
</dbReference>
<dbReference type="InterPro" id="IPR015712">
    <property type="entry name" value="DNA-dir_RNA_pol_su2"/>
</dbReference>
<proteinExistence type="inferred from homology"/>
<evidence type="ECO:0000256" key="4">
    <source>
        <dbReference type="ARBA" id="ARBA00022679"/>
    </source>
</evidence>
<keyword evidence="7" id="KW-0812">Transmembrane</keyword>
<evidence type="ECO:0000313" key="10">
    <source>
        <dbReference type="Proteomes" id="UP000784294"/>
    </source>
</evidence>
<dbReference type="Pfam" id="PF00562">
    <property type="entry name" value="RNA_pol_Rpb2_6"/>
    <property type="match status" value="1"/>
</dbReference>
<protein>
    <recommendedName>
        <fullName evidence="2">DNA-directed RNA polymerase</fullName>
        <ecNumber evidence="2">2.7.7.6</ecNumber>
    </recommendedName>
</protein>
<dbReference type="GO" id="GO:0000428">
    <property type="term" value="C:DNA-directed RNA polymerase complex"/>
    <property type="evidence" value="ECO:0007669"/>
    <property type="project" value="UniProtKB-KW"/>
</dbReference>
<keyword evidence="7" id="KW-1133">Transmembrane helix</keyword>
<dbReference type="InterPro" id="IPR007121">
    <property type="entry name" value="RNA_pol_bsu_CS"/>
</dbReference>
<sequence>MEFKRAPVDYKGIEPSYVEKVLFSTTEGNQAVVKVLLRQTRRPEVGDKFSSRHGQKGVVGLIIPQEDMPFSTQGLVPDIIMNPHGFPSRMTVENLASIHLLILNFLANDSSNQMYINQDYVALIMITISFRYIYAIWPLSN</sequence>
<dbReference type="SUPFAM" id="SSF64484">
    <property type="entry name" value="beta and beta-prime subunits of DNA dependent RNA-polymerase"/>
    <property type="match status" value="1"/>
</dbReference>
<organism evidence="9 10">
    <name type="scientific">Protopolystoma xenopodis</name>
    <dbReference type="NCBI Taxonomy" id="117903"/>
    <lineage>
        <taxon>Eukaryota</taxon>
        <taxon>Metazoa</taxon>
        <taxon>Spiralia</taxon>
        <taxon>Lophotrochozoa</taxon>
        <taxon>Platyhelminthes</taxon>
        <taxon>Monogenea</taxon>
        <taxon>Polyopisthocotylea</taxon>
        <taxon>Polystomatidea</taxon>
        <taxon>Polystomatidae</taxon>
        <taxon>Protopolystoma</taxon>
    </lineage>
</organism>
<dbReference type="EC" id="2.7.7.6" evidence="2"/>
<feature type="transmembrane region" description="Helical" evidence="7">
    <location>
        <begin position="120"/>
        <end position="137"/>
    </location>
</feature>
<dbReference type="GO" id="GO:0032549">
    <property type="term" value="F:ribonucleoside binding"/>
    <property type="evidence" value="ECO:0007669"/>
    <property type="project" value="InterPro"/>
</dbReference>
<dbReference type="Proteomes" id="UP000784294">
    <property type="component" value="Unassembled WGS sequence"/>
</dbReference>
<evidence type="ECO:0000259" key="8">
    <source>
        <dbReference type="Pfam" id="PF00562"/>
    </source>
</evidence>
<evidence type="ECO:0000256" key="5">
    <source>
        <dbReference type="ARBA" id="ARBA00022695"/>
    </source>
</evidence>
<gene>
    <name evidence="9" type="ORF">PXEA_LOCUS10236</name>
</gene>
<evidence type="ECO:0000256" key="1">
    <source>
        <dbReference type="ARBA" id="ARBA00006835"/>
    </source>
</evidence>
<feature type="domain" description="DNA-directed RNA polymerase subunit 2 hybrid-binding" evidence="8">
    <location>
        <begin position="3"/>
        <end position="101"/>
    </location>
</feature>
<dbReference type="Gene3D" id="2.40.270.10">
    <property type="entry name" value="DNA-directed RNA polymerase, subunit 2, domain 6"/>
    <property type="match status" value="1"/>
</dbReference>
<comment type="similarity">
    <text evidence="1">Belongs to the RNA polymerase beta chain family.</text>
</comment>
<keyword evidence="3" id="KW-0240">DNA-directed RNA polymerase</keyword>
<dbReference type="PANTHER" id="PTHR20856">
    <property type="entry name" value="DNA-DIRECTED RNA POLYMERASE I SUBUNIT 2"/>
    <property type="match status" value="1"/>
</dbReference>
<comment type="caution">
    <text evidence="9">The sequence shown here is derived from an EMBL/GenBank/DDBJ whole genome shotgun (WGS) entry which is preliminary data.</text>
</comment>
<evidence type="ECO:0000256" key="7">
    <source>
        <dbReference type="SAM" id="Phobius"/>
    </source>
</evidence>
<keyword evidence="7" id="KW-0472">Membrane</keyword>
<accession>A0A3S5FD58</accession>
<dbReference type="AlphaFoldDB" id="A0A3S5FD58"/>
<evidence type="ECO:0000256" key="3">
    <source>
        <dbReference type="ARBA" id="ARBA00022478"/>
    </source>
</evidence>
<keyword evidence="5" id="KW-0548">Nucleotidyltransferase</keyword>
<dbReference type="GO" id="GO:0003677">
    <property type="term" value="F:DNA binding"/>
    <property type="evidence" value="ECO:0007669"/>
    <property type="project" value="InterPro"/>
</dbReference>